<accession>A0A6A5W855</accession>
<dbReference type="OrthoDB" id="3763466at2759"/>
<feature type="region of interest" description="Disordered" evidence="1">
    <location>
        <begin position="340"/>
        <end position="384"/>
    </location>
</feature>
<name>A0A6A5W855_9PLEO</name>
<dbReference type="Proteomes" id="UP000799779">
    <property type="component" value="Unassembled WGS sequence"/>
</dbReference>
<organism evidence="2 3">
    <name type="scientific">Amniculicola lignicola CBS 123094</name>
    <dbReference type="NCBI Taxonomy" id="1392246"/>
    <lineage>
        <taxon>Eukaryota</taxon>
        <taxon>Fungi</taxon>
        <taxon>Dikarya</taxon>
        <taxon>Ascomycota</taxon>
        <taxon>Pezizomycotina</taxon>
        <taxon>Dothideomycetes</taxon>
        <taxon>Pleosporomycetidae</taxon>
        <taxon>Pleosporales</taxon>
        <taxon>Amniculicolaceae</taxon>
        <taxon>Amniculicola</taxon>
    </lineage>
</organism>
<sequence length="408" mass="47347">MDKDVQSTHKQLCNLKRAQLGYDKKITNLEAILKKVMDAKSKLTKARTALLDKPLRKAADAYSQSWNLKLASEIRSRLPREIRDLIYEQVWTIRDTVQAYQLTRLVRGQEECPGRPCTCLRDRAYPHILNPAFVGAEIALEAVESFYKYLPAYMSELEDPSHIKAFLYTDALHLGFQPVTAVRSMGIICRTDYYINYDPKSWDAAPIKNKADLEASFKLLLNIVIKRGFKLRVLISQRVIRLLILNEFLEIIKPILLKLRDEGVKVELAFAYRQDKHCPEYSDLEWSMNSALDQPLEAWKPQLIEYLDEHEEEIKPRHREYRNEGESYYSVNEYFLETFMPPPTASEPYTDSEDSEEEEEEEEEDEEMYMEDYDDEDSLYGSFGLGARPPAALMAALFGDADDDMEDS</sequence>
<feature type="compositionally biased region" description="Acidic residues" evidence="1">
    <location>
        <begin position="350"/>
        <end position="378"/>
    </location>
</feature>
<dbReference type="EMBL" id="ML977642">
    <property type="protein sequence ID" value="KAF1995295.1"/>
    <property type="molecule type" value="Genomic_DNA"/>
</dbReference>
<protein>
    <submittedName>
        <fullName evidence="2">Uncharacterized protein</fullName>
    </submittedName>
</protein>
<proteinExistence type="predicted"/>
<evidence type="ECO:0000256" key="1">
    <source>
        <dbReference type="SAM" id="MobiDB-lite"/>
    </source>
</evidence>
<evidence type="ECO:0000313" key="3">
    <source>
        <dbReference type="Proteomes" id="UP000799779"/>
    </source>
</evidence>
<gene>
    <name evidence="2" type="ORF">P154DRAFT_526490</name>
</gene>
<evidence type="ECO:0000313" key="2">
    <source>
        <dbReference type="EMBL" id="KAF1995295.1"/>
    </source>
</evidence>
<keyword evidence="3" id="KW-1185">Reference proteome</keyword>
<dbReference type="AlphaFoldDB" id="A0A6A5W855"/>
<reference evidence="2" key="1">
    <citation type="journal article" date="2020" name="Stud. Mycol.">
        <title>101 Dothideomycetes genomes: a test case for predicting lifestyles and emergence of pathogens.</title>
        <authorList>
            <person name="Haridas S."/>
            <person name="Albert R."/>
            <person name="Binder M."/>
            <person name="Bloem J."/>
            <person name="Labutti K."/>
            <person name="Salamov A."/>
            <person name="Andreopoulos B."/>
            <person name="Baker S."/>
            <person name="Barry K."/>
            <person name="Bills G."/>
            <person name="Bluhm B."/>
            <person name="Cannon C."/>
            <person name="Castanera R."/>
            <person name="Culley D."/>
            <person name="Daum C."/>
            <person name="Ezra D."/>
            <person name="Gonzalez J."/>
            <person name="Henrissat B."/>
            <person name="Kuo A."/>
            <person name="Liang C."/>
            <person name="Lipzen A."/>
            <person name="Lutzoni F."/>
            <person name="Magnuson J."/>
            <person name="Mondo S."/>
            <person name="Nolan M."/>
            <person name="Ohm R."/>
            <person name="Pangilinan J."/>
            <person name="Park H.-J."/>
            <person name="Ramirez L."/>
            <person name="Alfaro M."/>
            <person name="Sun H."/>
            <person name="Tritt A."/>
            <person name="Yoshinaga Y."/>
            <person name="Zwiers L.-H."/>
            <person name="Turgeon B."/>
            <person name="Goodwin S."/>
            <person name="Spatafora J."/>
            <person name="Crous P."/>
            <person name="Grigoriev I."/>
        </authorList>
    </citation>
    <scope>NUCLEOTIDE SEQUENCE</scope>
    <source>
        <strain evidence="2">CBS 123094</strain>
    </source>
</reference>